<reference evidence="3" key="1">
    <citation type="submission" date="2017-03" db="EMBL/GenBank/DDBJ databases">
        <title>Phytopthora megakarya and P. palmivora, two closely related causual agents of cacao black pod achieved similar genome size and gene model numbers by different mechanisms.</title>
        <authorList>
            <person name="Ali S."/>
            <person name="Shao J."/>
            <person name="Larry D.J."/>
            <person name="Kronmiller B."/>
            <person name="Shen D."/>
            <person name="Strem M.D."/>
            <person name="Melnick R.L."/>
            <person name="Guiltinan M.J."/>
            <person name="Tyler B.M."/>
            <person name="Meinhardt L.W."/>
            <person name="Bailey B.A."/>
        </authorList>
    </citation>
    <scope>NUCLEOTIDE SEQUENCE [LARGE SCALE GENOMIC DNA]</scope>
    <source>
        <strain evidence="3">zdho120</strain>
    </source>
</reference>
<evidence type="ECO:0000256" key="1">
    <source>
        <dbReference type="SAM" id="MobiDB-lite"/>
    </source>
</evidence>
<feature type="region of interest" description="Disordered" evidence="1">
    <location>
        <begin position="79"/>
        <end position="138"/>
    </location>
</feature>
<name>A0A225WDM2_9STRA</name>
<organism evidence="2 3">
    <name type="scientific">Phytophthora megakarya</name>
    <dbReference type="NCBI Taxonomy" id="4795"/>
    <lineage>
        <taxon>Eukaryota</taxon>
        <taxon>Sar</taxon>
        <taxon>Stramenopiles</taxon>
        <taxon>Oomycota</taxon>
        <taxon>Peronosporomycetes</taxon>
        <taxon>Peronosporales</taxon>
        <taxon>Peronosporaceae</taxon>
        <taxon>Phytophthora</taxon>
    </lineage>
</organism>
<accession>A0A225WDM2</accession>
<gene>
    <name evidence="2" type="ORF">PHMEG_00011499</name>
</gene>
<keyword evidence="3" id="KW-1185">Reference proteome</keyword>
<protein>
    <submittedName>
        <fullName evidence="2">Uncharacterized protein</fullName>
    </submittedName>
</protein>
<dbReference type="OrthoDB" id="126738at2759"/>
<dbReference type="EMBL" id="NBNE01001227">
    <property type="protein sequence ID" value="OWZ14950.1"/>
    <property type="molecule type" value="Genomic_DNA"/>
</dbReference>
<evidence type="ECO:0000313" key="2">
    <source>
        <dbReference type="EMBL" id="OWZ14950.1"/>
    </source>
</evidence>
<dbReference type="Proteomes" id="UP000198211">
    <property type="component" value="Unassembled WGS sequence"/>
</dbReference>
<feature type="compositionally biased region" description="Basic and acidic residues" evidence="1">
    <location>
        <begin position="86"/>
        <end position="95"/>
    </location>
</feature>
<sequence length="138" mass="15383">MAKATEAAHAGLVYKQLRRERFYNRRVCTTTFGAGDVEWVLKPPRGKSIAKLAHQWIGPAKIVQDAGFDYWEVVPEASEGGHGWRCGHEGRSGDKQRRKVPTSGCYEDEGGRVDQYNAEPPASGDGWPHRGTRTETDK</sequence>
<proteinExistence type="predicted"/>
<comment type="caution">
    <text evidence="2">The sequence shown here is derived from an EMBL/GenBank/DDBJ whole genome shotgun (WGS) entry which is preliminary data.</text>
</comment>
<dbReference type="AlphaFoldDB" id="A0A225WDM2"/>
<evidence type="ECO:0000313" key="3">
    <source>
        <dbReference type="Proteomes" id="UP000198211"/>
    </source>
</evidence>